<accession>A0A2G1WGZ5</accession>
<dbReference type="RefSeq" id="WP_099255973.1">
    <property type="nucleotide sequence ID" value="NZ_NHOA01000113.1"/>
</dbReference>
<dbReference type="Proteomes" id="UP000222824">
    <property type="component" value="Unassembled WGS sequence"/>
</dbReference>
<sequence length="65" mass="7645">MSKSETAGEISEDITESMSWRHLIPVDSWAQRCHDTSFEYFDVRVWNMDSEKHLKAALDVEVERD</sequence>
<gene>
    <name evidence="1" type="ORF">DJ69_12790</name>
</gene>
<keyword evidence="2" id="KW-1185">Reference proteome</keyword>
<protein>
    <submittedName>
        <fullName evidence="1">Uncharacterized protein</fullName>
    </submittedName>
</protein>
<reference evidence="1 2" key="1">
    <citation type="journal article" date="2014" name="Front. Microbiol.">
        <title>Population and genomic analysis of the genus Halorubrum.</title>
        <authorList>
            <person name="Fullmer M.S."/>
            <person name="Soucy S.M."/>
            <person name="Swithers K.S."/>
            <person name="Makkay A.M."/>
            <person name="Wheeler R."/>
            <person name="Ventosa A."/>
            <person name="Gogarten J.P."/>
            <person name="Papke R.T."/>
        </authorList>
    </citation>
    <scope>NUCLEOTIDE SEQUENCE [LARGE SCALE GENOMIC DNA]</scope>
    <source>
        <strain evidence="1 2">C49</strain>
    </source>
</reference>
<dbReference type="AlphaFoldDB" id="A0A2G1WGZ5"/>
<name>A0A2G1WGZ5_9EURY</name>
<evidence type="ECO:0000313" key="1">
    <source>
        <dbReference type="EMBL" id="PHQ38225.1"/>
    </source>
</evidence>
<evidence type="ECO:0000313" key="2">
    <source>
        <dbReference type="Proteomes" id="UP000222824"/>
    </source>
</evidence>
<dbReference type="EMBL" id="NHOA01000113">
    <property type="protein sequence ID" value="PHQ38225.1"/>
    <property type="molecule type" value="Genomic_DNA"/>
</dbReference>
<comment type="caution">
    <text evidence="1">The sequence shown here is derived from an EMBL/GenBank/DDBJ whole genome shotgun (WGS) entry which is preliminary data.</text>
</comment>
<organism evidence="1 2">
    <name type="scientific">Halorubrum persicum</name>
    <dbReference type="NCBI Taxonomy" id="1383844"/>
    <lineage>
        <taxon>Archaea</taxon>
        <taxon>Methanobacteriati</taxon>
        <taxon>Methanobacteriota</taxon>
        <taxon>Stenosarchaea group</taxon>
        <taxon>Halobacteria</taxon>
        <taxon>Halobacteriales</taxon>
        <taxon>Haloferacaceae</taxon>
        <taxon>Halorubrum</taxon>
    </lineage>
</organism>
<proteinExistence type="predicted"/>